<evidence type="ECO:0000256" key="2">
    <source>
        <dbReference type="SAM" id="MobiDB-lite"/>
    </source>
</evidence>
<evidence type="ECO:0000256" key="1">
    <source>
        <dbReference type="ARBA" id="ARBA00023125"/>
    </source>
</evidence>
<dbReference type="PROSITE" id="PS50937">
    <property type="entry name" value="HTH_MERR_2"/>
    <property type="match status" value="1"/>
</dbReference>
<accession>A0ABP8U634</accession>
<dbReference type="SUPFAM" id="SSF46955">
    <property type="entry name" value="Putative DNA-binding domain"/>
    <property type="match status" value="1"/>
</dbReference>
<dbReference type="PANTHER" id="PTHR30204:SF98">
    <property type="entry name" value="HTH-TYPE TRANSCRIPTIONAL REGULATOR ADHR"/>
    <property type="match status" value="1"/>
</dbReference>
<dbReference type="Pfam" id="PF13411">
    <property type="entry name" value="MerR_1"/>
    <property type="match status" value="1"/>
</dbReference>
<evidence type="ECO:0000259" key="3">
    <source>
        <dbReference type="PROSITE" id="PS50937"/>
    </source>
</evidence>
<reference evidence="5" key="1">
    <citation type="journal article" date="2019" name="Int. J. Syst. Evol. Microbiol.">
        <title>The Global Catalogue of Microorganisms (GCM) 10K type strain sequencing project: providing services to taxonomists for standard genome sequencing and annotation.</title>
        <authorList>
            <consortium name="The Broad Institute Genomics Platform"/>
            <consortium name="The Broad Institute Genome Sequencing Center for Infectious Disease"/>
            <person name="Wu L."/>
            <person name="Ma J."/>
        </authorList>
    </citation>
    <scope>NUCLEOTIDE SEQUENCE [LARGE SCALE GENOMIC DNA]</scope>
    <source>
        <strain evidence="5">JCM 17939</strain>
    </source>
</reference>
<proteinExistence type="predicted"/>
<dbReference type="InterPro" id="IPR047057">
    <property type="entry name" value="MerR_fam"/>
</dbReference>
<evidence type="ECO:0000313" key="5">
    <source>
        <dbReference type="Proteomes" id="UP001501442"/>
    </source>
</evidence>
<dbReference type="PRINTS" id="PR00040">
    <property type="entry name" value="HTHMERR"/>
</dbReference>
<dbReference type="PROSITE" id="PS00552">
    <property type="entry name" value="HTH_MERR_1"/>
    <property type="match status" value="1"/>
</dbReference>
<keyword evidence="1" id="KW-0238">DNA-binding</keyword>
<keyword evidence="5" id="KW-1185">Reference proteome</keyword>
<dbReference type="CDD" id="cd01109">
    <property type="entry name" value="HTH_YyaN"/>
    <property type="match status" value="1"/>
</dbReference>
<feature type="domain" description="HTH merR-type" evidence="3">
    <location>
        <begin position="45"/>
        <end position="115"/>
    </location>
</feature>
<gene>
    <name evidence="4" type="ORF">GCM10023196_012860</name>
</gene>
<dbReference type="InterPro" id="IPR000551">
    <property type="entry name" value="MerR-type_HTH_dom"/>
</dbReference>
<dbReference type="InterPro" id="IPR009061">
    <property type="entry name" value="DNA-bd_dom_put_sf"/>
</dbReference>
<dbReference type="Proteomes" id="UP001501442">
    <property type="component" value="Unassembled WGS sequence"/>
</dbReference>
<sequence>MEPAPRSRTRGRSAATHWAGANSGRRSVPPEAASTLDGMPQTPSDLTIGQVAERTGLSVHALRFYEREGLFISPVRRGPGGRRVYTEDDVDWLTVCVILRASGMPLPAIRRYTELVREGDGNEKERLALMRRHQERVTAQIADLTRCLDLVNHKVGVYEDILADQAATCRPAGRGAVDS</sequence>
<dbReference type="PANTHER" id="PTHR30204">
    <property type="entry name" value="REDOX-CYCLING DRUG-SENSING TRANSCRIPTIONAL ACTIVATOR SOXR"/>
    <property type="match status" value="1"/>
</dbReference>
<evidence type="ECO:0000313" key="4">
    <source>
        <dbReference type="EMBL" id="GAA4622089.1"/>
    </source>
</evidence>
<feature type="region of interest" description="Disordered" evidence="2">
    <location>
        <begin position="1"/>
        <end position="43"/>
    </location>
</feature>
<organism evidence="4 5">
    <name type="scientific">Actinoallomurus vinaceus</name>
    <dbReference type="NCBI Taxonomy" id="1080074"/>
    <lineage>
        <taxon>Bacteria</taxon>
        <taxon>Bacillati</taxon>
        <taxon>Actinomycetota</taxon>
        <taxon>Actinomycetes</taxon>
        <taxon>Streptosporangiales</taxon>
        <taxon>Thermomonosporaceae</taxon>
        <taxon>Actinoallomurus</taxon>
    </lineage>
</organism>
<dbReference type="EMBL" id="BAABHK010000002">
    <property type="protein sequence ID" value="GAA4622089.1"/>
    <property type="molecule type" value="Genomic_DNA"/>
</dbReference>
<dbReference type="SMART" id="SM00422">
    <property type="entry name" value="HTH_MERR"/>
    <property type="match status" value="1"/>
</dbReference>
<protein>
    <submittedName>
        <fullName evidence="4">MerR family transcriptional regulator</fullName>
    </submittedName>
</protein>
<dbReference type="Gene3D" id="1.10.1660.10">
    <property type="match status" value="1"/>
</dbReference>
<name>A0ABP8U634_9ACTN</name>
<comment type="caution">
    <text evidence="4">The sequence shown here is derived from an EMBL/GenBank/DDBJ whole genome shotgun (WGS) entry which is preliminary data.</text>
</comment>